<evidence type="ECO:0000313" key="1">
    <source>
        <dbReference type="EMBL" id="GER70225.1"/>
    </source>
</evidence>
<sequence>MDAGNTAQFTKQIFHDVPCDAAALKIAVYDDIVNGSIKNAV</sequence>
<name>A0A5J4JHR6_9BACI</name>
<organism evidence="1 2">
    <name type="scientific">Weizmannia acidilactici</name>
    <dbReference type="NCBI Taxonomy" id="2607726"/>
    <lineage>
        <taxon>Bacteria</taxon>
        <taxon>Bacillati</taxon>
        <taxon>Bacillota</taxon>
        <taxon>Bacilli</taxon>
        <taxon>Bacillales</taxon>
        <taxon>Bacillaceae</taxon>
        <taxon>Heyndrickxia</taxon>
    </lineage>
</organism>
<accession>A0A5J4JHR6</accession>
<proteinExistence type="predicted"/>
<comment type="caution">
    <text evidence="1">The sequence shown here is derived from an EMBL/GenBank/DDBJ whole genome shotgun (WGS) entry which is preliminary data.</text>
</comment>
<reference evidence="1 2" key="1">
    <citation type="submission" date="2019-09" db="EMBL/GenBank/DDBJ databases">
        <title>Draft genome sequence of Bacillus sp. JC-7.</title>
        <authorList>
            <person name="Tanaka N."/>
            <person name="Shiwa Y."/>
            <person name="Fujita N."/>
            <person name="Tanasupawat S."/>
        </authorList>
    </citation>
    <scope>NUCLEOTIDE SEQUENCE [LARGE SCALE GENOMIC DNA]</scope>
    <source>
        <strain evidence="1 2">JC-7</strain>
    </source>
</reference>
<dbReference type="AlphaFoldDB" id="A0A5J4JHR6"/>
<dbReference type="EMBL" id="BKZQ01000017">
    <property type="protein sequence ID" value="GER70225.1"/>
    <property type="molecule type" value="Genomic_DNA"/>
</dbReference>
<gene>
    <name evidence="1" type="ORF">BpJC7_15280</name>
</gene>
<evidence type="ECO:0000313" key="2">
    <source>
        <dbReference type="Proteomes" id="UP000391919"/>
    </source>
</evidence>
<protein>
    <submittedName>
        <fullName evidence="1">Uncharacterized protein</fullName>
    </submittedName>
</protein>
<dbReference type="Proteomes" id="UP000391919">
    <property type="component" value="Unassembled WGS sequence"/>
</dbReference>
<keyword evidence="2" id="KW-1185">Reference proteome</keyword>